<protein>
    <recommendedName>
        <fullName evidence="3">C2H2-type domain-containing protein</fullName>
    </recommendedName>
</protein>
<evidence type="ECO:0000313" key="2">
    <source>
        <dbReference type="Proteomes" id="UP000479710"/>
    </source>
</evidence>
<proteinExistence type="predicted"/>
<name>A0A6G1DBP7_9ORYZ</name>
<reference evidence="1 2" key="1">
    <citation type="submission" date="2019-11" db="EMBL/GenBank/DDBJ databases">
        <title>Whole genome sequence of Oryza granulata.</title>
        <authorList>
            <person name="Li W."/>
        </authorList>
    </citation>
    <scope>NUCLEOTIDE SEQUENCE [LARGE SCALE GENOMIC DNA]</scope>
    <source>
        <strain evidence="2">cv. Menghai</strain>
        <tissue evidence="1">Leaf</tissue>
    </source>
</reference>
<dbReference type="PANTHER" id="PTHR47068:SF2">
    <property type="entry name" value="OS04G0552400 PROTEIN"/>
    <property type="match status" value="1"/>
</dbReference>
<keyword evidence="2" id="KW-1185">Reference proteome</keyword>
<dbReference type="OrthoDB" id="6077919at2759"/>
<dbReference type="Proteomes" id="UP000479710">
    <property type="component" value="Unassembled WGS sequence"/>
</dbReference>
<sequence>MDAHADGDANTGTSKAAAELSTAIMPMESPVAALAAAPLKKKGKMHECSVYHRMFTFGQALGGHKCCHRPTSSLT</sequence>
<organism evidence="1 2">
    <name type="scientific">Oryza meyeriana var. granulata</name>
    <dbReference type="NCBI Taxonomy" id="110450"/>
    <lineage>
        <taxon>Eukaryota</taxon>
        <taxon>Viridiplantae</taxon>
        <taxon>Streptophyta</taxon>
        <taxon>Embryophyta</taxon>
        <taxon>Tracheophyta</taxon>
        <taxon>Spermatophyta</taxon>
        <taxon>Magnoliopsida</taxon>
        <taxon>Liliopsida</taxon>
        <taxon>Poales</taxon>
        <taxon>Poaceae</taxon>
        <taxon>BOP clade</taxon>
        <taxon>Oryzoideae</taxon>
        <taxon>Oryzeae</taxon>
        <taxon>Oryzinae</taxon>
        <taxon>Oryza</taxon>
        <taxon>Oryza meyeriana</taxon>
    </lineage>
</organism>
<dbReference type="AlphaFoldDB" id="A0A6G1DBP7"/>
<accession>A0A6G1DBP7</accession>
<evidence type="ECO:0000313" key="1">
    <source>
        <dbReference type="EMBL" id="KAF0909877.1"/>
    </source>
</evidence>
<gene>
    <name evidence="1" type="ORF">E2562_000188</name>
</gene>
<evidence type="ECO:0008006" key="3">
    <source>
        <dbReference type="Google" id="ProtNLM"/>
    </source>
</evidence>
<dbReference type="PANTHER" id="PTHR47068">
    <property type="entry name" value="OS02G0659100 PROTEIN"/>
    <property type="match status" value="1"/>
</dbReference>
<dbReference type="EMBL" id="SPHZ02000006">
    <property type="protein sequence ID" value="KAF0909877.1"/>
    <property type="molecule type" value="Genomic_DNA"/>
</dbReference>
<comment type="caution">
    <text evidence="1">The sequence shown here is derived from an EMBL/GenBank/DDBJ whole genome shotgun (WGS) entry which is preliminary data.</text>
</comment>